<evidence type="ECO:0008006" key="3">
    <source>
        <dbReference type="Google" id="ProtNLM"/>
    </source>
</evidence>
<dbReference type="STRING" id="1140003.OMY_00527"/>
<dbReference type="Proteomes" id="UP000015961">
    <property type="component" value="Unassembled WGS sequence"/>
</dbReference>
<evidence type="ECO:0000313" key="2">
    <source>
        <dbReference type="Proteomes" id="UP000015961"/>
    </source>
</evidence>
<dbReference type="OrthoDB" id="118532at2"/>
<dbReference type="EMBL" id="ASWO01000001">
    <property type="protein sequence ID" value="EOT87464.1"/>
    <property type="molecule type" value="Genomic_DNA"/>
</dbReference>
<protein>
    <recommendedName>
        <fullName evidence="3">3-keto-disaccharide hydrolase domain-containing protein</fullName>
    </recommendedName>
</protein>
<evidence type="ECO:0000313" key="1">
    <source>
        <dbReference type="EMBL" id="EOT87464.1"/>
    </source>
</evidence>
<dbReference type="Gene3D" id="2.60.120.560">
    <property type="entry name" value="Exo-inulinase, domain 1"/>
    <property type="match status" value="1"/>
</dbReference>
<sequence>MDIHKMNFKPVNVKYEKIFLEDDSVLVVTKAKKLMEFDENTYTKLIDKEFHNGTIEVQVRSRLLADAPDFARGFIGLAFRIDEKDSAFESFYIRPTNGYSEDLVRRQRAFQYFSYPNYTFDYFREKGITKYEGAAAIDLDEWIDLKAVIQGTQGEFYINDKHVLTVKDLKLGDSKGAVGLFVDIGTQGYFKELKISYLD</sequence>
<dbReference type="RefSeq" id="WP_016185018.1">
    <property type="nucleotide sequence ID" value="NZ_ASWO01000001.1"/>
</dbReference>
<organism evidence="1 2">
    <name type="scientific">Enterococcus sulfureus ATCC 49903</name>
    <dbReference type="NCBI Taxonomy" id="1140003"/>
    <lineage>
        <taxon>Bacteria</taxon>
        <taxon>Bacillati</taxon>
        <taxon>Bacillota</taxon>
        <taxon>Bacilli</taxon>
        <taxon>Lactobacillales</taxon>
        <taxon>Enterococcaceae</taxon>
        <taxon>Enterococcus</taxon>
    </lineage>
</organism>
<keyword evidence="2" id="KW-1185">Reference proteome</keyword>
<comment type="caution">
    <text evidence="1">The sequence shown here is derived from an EMBL/GenBank/DDBJ whole genome shotgun (WGS) entry which is preliminary data.</text>
</comment>
<accession>S0P1Q0</accession>
<dbReference type="AlphaFoldDB" id="S0P1Q0"/>
<reference evidence="1 2" key="1">
    <citation type="submission" date="2013-03" db="EMBL/GenBank/DDBJ databases">
        <title>The Genome Sequence of Enterococcus sulfureus ATCC_49903 (PacBio/Illumina hybrid assembly).</title>
        <authorList>
            <consortium name="The Broad Institute Genomics Platform"/>
            <consortium name="The Broad Institute Genome Sequencing Center for Infectious Disease"/>
            <person name="Earl A."/>
            <person name="Russ C."/>
            <person name="Gilmore M."/>
            <person name="Surin D."/>
            <person name="Walker B."/>
            <person name="Young S."/>
            <person name="Zeng Q."/>
            <person name="Gargeya S."/>
            <person name="Fitzgerald M."/>
            <person name="Haas B."/>
            <person name="Abouelleil A."/>
            <person name="Allen A.W."/>
            <person name="Alvarado L."/>
            <person name="Arachchi H.M."/>
            <person name="Berlin A.M."/>
            <person name="Chapman S.B."/>
            <person name="Gainer-Dewar J."/>
            <person name="Goldberg J."/>
            <person name="Griggs A."/>
            <person name="Gujja S."/>
            <person name="Hansen M."/>
            <person name="Howarth C."/>
            <person name="Imamovic A."/>
            <person name="Ireland A."/>
            <person name="Larimer J."/>
            <person name="McCowan C."/>
            <person name="Murphy C."/>
            <person name="Pearson M."/>
            <person name="Poon T.W."/>
            <person name="Priest M."/>
            <person name="Roberts A."/>
            <person name="Saif S."/>
            <person name="Shea T."/>
            <person name="Sisk P."/>
            <person name="Sykes S."/>
            <person name="Wortman J."/>
            <person name="Nusbaum C."/>
            <person name="Birren B."/>
        </authorList>
    </citation>
    <scope>NUCLEOTIDE SEQUENCE [LARGE SCALE GENOMIC DNA]</scope>
    <source>
        <strain evidence="1 2">ATCC 49903</strain>
    </source>
</reference>
<gene>
    <name evidence="1" type="ORF">I573_00520</name>
</gene>
<dbReference type="PATRIC" id="fig|1140003.3.peg.521"/>
<proteinExistence type="predicted"/>
<dbReference type="eggNOG" id="COG3403">
    <property type="taxonomic scope" value="Bacteria"/>
</dbReference>
<name>S0P1Q0_9ENTE</name>